<gene>
    <name evidence="5" type="ORF">BDZ90DRAFT_277501</name>
</gene>
<dbReference type="InterPro" id="IPR029063">
    <property type="entry name" value="SAM-dependent_MTases_sf"/>
</dbReference>
<dbReference type="GeneID" id="37030836"/>
<feature type="compositionally biased region" description="Low complexity" evidence="3">
    <location>
        <begin position="1"/>
        <end position="15"/>
    </location>
</feature>
<keyword evidence="6" id="KW-1185">Reference proteome</keyword>
<dbReference type="GO" id="GO:0032259">
    <property type="term" value="P:methylation"/>
    <property type="evidence" value="ECO:0007669"/>
    <property type="project" value="UniProtKB-KW"/>
</dbReference>
<accession>A0A316V0M3</accession>
<evidence type="ECO:0000256" key="3">
    <source>
        <dbReference type="SAM" id="MobiDB-lite"/>
    </source>
</evidence>
<keyword evidence="1" id="KW-0489">Methyltransferase</keyword>
<dbReference type="Pfam" id="PF13649">
    <property type="entry name" value="Methyltransf_25"/>
    <property type="match status" value="1"/>
</dbReference>
<evidence type="ECO:0000313" key="6">
    <source>
        <dbReference type="Proteomes" id="UP000245884"/>
    </source>
</evidence>
<evidence type="ECO:0000313" key="5">
    <source>
        <dbReference type="EMBL" id="PWN31099.1"/>
    </source>
</evidence>
<feature type="domain" description="Methyltransferase" evidence="4">
    <location>
        <begin position="73"/>
        <end position="165"/>
    </location>
</feature>
<dbReference type="STRING" id="1569628.A0A316V0M3"/>
<dbReference type="EMBL" id="KZ819662">
    <property type="protein sequence ID" value="PWN31099.1"/>
    <property type="molecule type" value="Genomic_DNA"/>
</dbReference>
<evidence type="ECO:0000256" key="2">
    <source>
        <dbReference type="ARBA" id="ARBA00022679"/>
    </source>
</evidence>
<dbReference type="PANTHER" id="PTHR44942:SF4">
    <property type="entry name" value="METHYLTRANSFERASE TYPE 11 DOMAIN-CONTAINING PROTEIN"/>
    <property type="match status" value="1"/>
</dbReference>
<dbReference type="RefSeq" id="XP_025365711.1">
    <property type="nucleotide sequence ID" value="XM_025509013.1"/>
</dbReference>
<protein>
    <recommendedName>
        <fullName evidence="4">Methyltransferase domain-containing protein</fullName>
    </recommendedName>
</protein>
<name>A0A316V0M3_9BASI</name>
<keyword evidence="2" id="KW-0808">Transferase</keyword>
<dbReference type="SUPFAM" id="SSF53335">
    <property type="entry name" value="S-adenosyl-L-methionine-dependent methyltransferases"/>
    <property type="match status" value="1"/>
</dbReference>
<feature type="compositionally biased region" description="Polar residues" evidence="3">
    <location>
        <begin position="16"/>
        <end position="29"/>
    </location>
</feature>
<dbReference type="CDD" id="cd02440">
    <property type="entry name" value="AdoMet_MTases"/>
    <property type="match status" value="1"/>
</dbReference>
<evidence type="ECO:0000256" key="1">
    <source>
        <dbReference type="ARBA" id="ARBA00022603"/>
    </source>
</evidence>
<reference evidence="5 6" key="1">
    <citation type="journal article" date="2018" name="Mol. Biol. Evol.">
        <title>Broad Genomic Sampling Reveals a Smut Pathogenic Ancestry of the Fungal Clade Ustilaginomycotina.</title>
        <authorList>
            <person name="Kijpornyongpan T."/>
            <person name="Mondo S.J."/>
            <person name="Barry K."/>
            <person name="Sandor L."/>
            <person name="Lee J."/>
            <person name="Lipzen A."/>
            <person name="Pangilinan J."/>
            <person name="LaButti K."/>
            <person name="Hainaut M."/>
            <person name="Henrissat B."/>
            <person name="Grigoriev I.V."/>
            <person name="Spatafora J.W."/>
            <person name="Aime M.C."/>
        </authorList>
    </citation>
    <scope>NUCLEOTIDE SEQUENCE [LARGE SCALE GENOMIC DNA]</scope>
    <source>
        <strain evidence="5 6">MCA 5214</strain>
    </source>
</reference>
<sequence length="346" mass="38625">MVTTMSSQSQSRRSSLGSANGEFSSSEQNPNYFDTAEVWQRYHDVRPEYPDELFELIFAYHAKQSKSFELAADFGSGPGTIVPSLLSRFERVEASDLNRWQVDTGRRLLQERYGKDRVAFHHGAAGECDWLKDDSADLFIAAEAAQWFDMEAWGKEAGDKLRPGGTLAMIYYGCNATIIDPPEAAPFCNKLFSILFETTWAQIGFPKNALLPHVTKFDSVGVSESFFDKSKEERHKWKLPEAVGGPWGLGENAPSSRALFEEVPDASQGAQQFEYGGEEGKCLLQRKGWTTDDLMEYIKSLGMPMQNLTESPEYQATLDALHKAVGGPKGTFTAGWWLSLVLATRK</sequence>
<dbReference type="Proteomes" id="UP000245884">
    <property type="component" value="Unassembled WGS sequence"/>
</dbReference>
<proteinExistence type="predicted"/>
<evidence type="ECO:0000259" key="4">
    <source>
        <dbReference type="Pfam" id="PF13649"/>
    </source>
</evidence>
<dbReference type="AlphaFoldDB" id="A0A316V0M3"/>
<dbReference type="InterPro" id="IPR051052">
    <property type="entry name" value="Diverse_substrate_MTase"/>
</dbReference>
<dbReference type="OrthoDB" id="10027013at2759"/>
<dbReference type="Gene3D" id="3.40.50.150">
    <property type="entry name" value="Vaccinia Virus protein VP39"/>
    <property type="match status" value="1"/>
</dbReference>
<feature type="region of interest" description="Disordered" evidence="3">
    <location>
        <begin position="1"/>
        <end position="29"/>
    </location>
</feature>
<dbReference type="PANTHER" id="PTHR44942">
    <property type="entry name" value="METHYLTRANSF_11 DOMAIN-CONTAINING PROTEIN"/>
    <property type="match status" value="1"/>
</dbReference>
<dbReference type="GO" id="GO:0008168">
    <property type="term" value="F:methyltransferase activity"/>
    <property type="evidence" value="ECO:0007669"/>
    <property type="project" value="UniProtKB-KW"/>
</dbReference>
<organism evidence="5 6">
    <name type="scientific">Jaminaea rosea</name>
    <dbReference type="NCBI Taxonomy" id="1569628"/>
    <lineage>
        <taxon>Eukaryota</taxon>
        <taxon>Fungi</taxon>
        <taxon>Dikarya</taxon>
        <taxon>Basidiomycota</taxon>
        <taxon>Ustilaginomycotina</taxon>
        <taxon>Exobasidiomycetes</taxon>
        <taxon>Microstromatales</taxon>
        <taxon>Microstromatales incertae sedis</taxon>
        <taxon>Jaminaea</taxon>
    </lineage>
</organism>
<dbReference type="InterPro" id="IPR041698">
    <property type="entry name" value="Methyltransf_25"/>
</dbReference>